<sequence>MNDSTDLKLCNIDPCYAEDVYHAIVENRSYLAQWLPWVERTHSIEDTRLFLAHSKHKHSQKKQFITLIYLAQRFIGITGFTHLDSNKQHGELGYWLIESAQHQGHMTHATQQLVRIGFEHLNLEKQIIRVATKNLASTSLAQHLGFEYQGLEPLPIYINQKPFELAVYSLNKTQWQHAEK</sequence>
<feature type="domain" description="N-acetyltransferase" evidence="1">
    <location>
        <begin position="18"/>
        <end position="164"/>
    </location>
</feature>
<dbReference type="PROSITE" id="PS51186">
    <property type="entry name" value="GNAT"/>
    <property type="match status" value="1"/>
</dbReference>
<keyword evidence="2" id="KW-0808">Transferase</keyword>
<evidence type="ECO:0000313" key="2">
    <source>
        <dbReference type="EMBL" id="TXR54089.1"/>
    </source>
</evidence>
<dbReference type="OrthoDB" id="9784707at2"/>
<dbReference type="Pfam" id="PF13302">
    <property type="entry name" value="Acetyltransf_3"/>
    <property type="match status" value="1"/>
</dbReference>
<reference evidence="2 3" key="1">
    <citation type="submission" date="2019-07" db="EMBL/GenBank/DDBJ databases">
        <title>Reinekea sp. strain SSH23 genome sequencing and assembly.</title>
        <authorList>
            <person name="Kim I."/>
        </authorList>
    </citation>
    <scope>NUCLEOTIDE SEQUENCE [LARGE SCALE GENOMIC DNA]</scope>
    <source>
        <strain evidence="2 3">SSH23</strain>
    </source>
</reference>
<dbReference type="Gene3D" id="3.40.630.30">
    <property type="match status" value="1"/>
</dbReference>
<keyword evidence="3" id="KW-1185">Reference proteome</keyword>
<proteinExistence type="predicted"/>
<organism evidence="2 3">
    <name type="scientific">Reinekea thalattae</name>
    <dbReference type="NCBI Taxonomy" id="2593301"/>
    <lineage>
        <taxon>Bacteria</taxon>
        <taxon>Pseudomonadati</taxon>
        <taxon>Pseudomonadota</taxon>
        <taxon>Gammaproteobacteria</taxon>
        <taxon>Oceanospirillales</taxon>
        <taxon>Saccharospirillaceae</taxon>
        <taxon>Reinekea</taxon>
    </lineage>
</organism>
<comment type="caution">
    <text evidence="2">The sequence shown here is derived from an EMBL/GenBank/DDBJ whole genome shotgun (WGS) entry which is preliminary data.</text>
</comment>
<dbReference type="RefSeq" id="WP_147713488.1">
    <property type="nucleotide sequence ID" value="NZ_VKAD01000001.1"/>
</dbReference>
<gene>
    <name evidence="2" type="ORF">FME95_06005</name>
</gene>
<dbReference type="Proteomes" id="UP000321764">
    <property type="component" value="Unassembled WGS sequence"/>
</dbReference>
<dbReference type="InterPro" id="IPR051908">
    <property type="entry name" value="Ribosomal_N-acetyltransferase"/>
</dbReference>
<name>A0A5C8Z9Y6_9GAMM</name>
<protein>
    <submittedName>
        <fullName evidence="2">GNAT family N-acetyltransferase</fullName>
    </submittedName>
</protein>
<evidence type="ECO:0000313" key="3">
    <source>
        <dbReference type="Proteomes" id="UP000321764"/>
    </source>
</evidence>
<dbReference type="GO" id="GO:1990189">
    <property type="term" value="F:protein N-terminal-serine acetyltransferase activity"/>
    <property type="evidence" value="ECO:0007669"/>
    <property type="project" value="TreeGrafter"/>
</dbReference>
<dbReference type="PANTHER" id="PTHR43441">
    <property type="entry name" value="RIBOSOMAL-PROTEIN-SERINE ACETYLTRANSFERASE"/>
    <property type="match status" value="1"/>
</dbReference>
<dbReference type="PANTHER" id="PTHR43441:SF11">
    <property type="entry name" value="RIBOSOMAL-PROTEIN-SERINE ACETYLTRANSFERASE"/>
    <property type="match status" value="1"/>
</dbReference>
<dbReference type="InterPro" id="IPR016181">
    <property type="entry name" value="Acyl_CoA_acyltransferase"/>
</dbReference>
<dbReference type="InterPro" id="IPR000182">
    <property type="entry name" value="GNAT_dom"/>
</dbReference>
<accession>A0A5C8Z9Y6</accession>
<dbReference type="AlphaFoldDB" id="A0A5C8Z9Y6"/>
<evidence type="ECO:0000259" key="1">
    <source>
        <dbReference type="PROSITE" id="PS51186"/>
    </source>
</evidence>
<dbReference type="EMBL" id="VKAD01000001">
    <property type="protein sequence ID" value="TXR54089.1"/>
    <property type="molecule type" value="Genomic_DNA"/>
</dbReference>
<dbReference type="GO" id="GO:0008999">
    <property type="term" value="F:protein-N-terminal-alanine acetyltransferase activity"/>
    <property type="evidence" value="ECO:0007669"/>
    <property type="project" value="TreeGrafter"/>
</dbReference>
<dbReference type="GO" id="GO:0005737">
    <property type="term" value="C:cytoplasm"/>
    <property type="evidence" value="ECO:0007669"/>
    <property type="project" value="TreeGrafter"/>
</dbReference>
<dbReference type="SUPFAM" id="SSF55729">
    <property type="entry name" value="Acyl-CoA N-acyltransferases (Nat)"/>
    <property type="match status" value="1"/>
</dbReference>